<dbReference type="PROSITE" id="PS51257">
    <property type="entry name" value="PROKAR_LIPOPROTEIN"/>
    <property type="match status" value="1"/>
</dbReference>
<keyword evidence="4" id="KW-1185">Reference proteome</keyword>
<evidence type="ECO:0000256" key="2">
    <source>
        <dbReference type="SAM" id="SignalP"/>
    </source>
</evidence>
<protein>
    <submittedName>
        <fullName evidence="3">Uncharacterized protein</fullName>
    </submittedName>
</protein>
<dbReference type="Proteomes" id="UP000664761">
    <property type="component" value="Unassembled WGS sequence"/>
</dbReference>
<accession>A0ABS3F3F2</accession>
<feature type="chain" id="PRO_5047132547" evidence="2">
    <location>
        <begin position="20"/>
        <end position="166"/>
    </location>
</feature>
<organism evidence="3 4">
    <name type="scientific">Sneathiella sedimenti</name>
    <dbReference type="NCBI Taxonomy" id="2816034"/>
    <lineage>
        <taxon>Bacteria</taxon>
        <taxon>Pseudomonadati</taxon>
        <taxon>Pseudomonadota</taxon>
        <taxon>Alphaproteobacteria</taxon>
        <taxon>Sneathiellales</taxon>
        <taxon>Sneathiellaceae</taxon>
        <taxon>Sneathiella</taxon>
    </lineage>
</organism>
<keyword evidence="2" id="KW-0732">Signal</keyword>
<evidence type="ECO:0000313" key="4">
    <source>
        <dbReference type="Proteomes" id="UP000664761"/>
    </source>
</evidence>
<name>A0ABS3F3F2_9PROT</name>
<feature type="region of interest" description="Disordered" evidence="1">
    <location>
        <begin position="24"/>
        <end position="58"/>
    </location>
</feature>
<reference evidence="3 4" key="1">
    <citation type="submission" date="2021-03" db="EMBL/GenBank/DDBJ databases">
        <title>Sneathiella sp. CAU 1612 isolated from Kang Won-do.</title>
        <authorList>
            <person name="Kim W."/>
        </authorList>
    </citation>
    <scope>NUCLEOTIDE SEQUENCE [LARGE SCALE GENOMIC DNA]</scope>
    <source>
        <strain evidence="3 4">CAU 1612</strain>
    </source>
</reference>
<gene>
    <name evidence="3" type="ORF">J0X12_04490</name>
</gene>
<feature type="signal peptide" evidence="2">
    <location>
        <begin position="1"/>
        <end position="19"/>
    </location>
</feature>
<comment type="caution">
    <text evidence="3">The sequence shown here is derived from an EMBL/GenBank/DDBJ whole genome shotgun (WGS) entry which is preliminary data.</text>
</comment>
<proteinExistence type="predicted"/>
<evidence type="ECO:0000256" key="1">
    <source>
        <dbReference type="SAM" id="MobiDB-lite"/>
    </source>
</evidence>
<feature type="compositionally biased region" description="Polar residues" evidence="1">
    <location>
        <begin position="35"/>
        <end position="48"/>
    </location>
</feature>
<evidence type="ECO:0000313" key="3">
    <source>
        <dbReference type="EMBL" id="MBO0332858.1"/>
    </source>
</evidence>
<sequence>MKKALAIFVVLTLGLSACAQSPATVKTDAAPPKTAVSSQPAKPAVTQSPTPKETPKPPVVAAIKPRAQIEPTVVVGKTAVEIQGAFGDPNLRRIDSPAEVWQYLAQECAMHLFFYPGPSGKGLVVRHIAINGRSVDTFSDLDRKQCFNDHLKAVGAEEAFIARKAS</sequence>
<dbReference type="EMBL" id="JAFLNC010000001">
    <property type="protein sequence ID" value="MBO0332858.1"/>
    <property type="molecule type" value="Genomic_DNA"/>
</dbReference>
<dbReference type="RefSeq" id="WP_207042659.1">
    <property type="nucleotide sequence ID" value="NZ_JAFLNC010000001.1"/>
</dbReference>